<feature type="transmembrane region" description="Helical" evidence="1">
    <location>
        <begin position="32"/>
        <end position="51"/>
    </location>
</feature>
<evidence type="ECO:0000313" key="3">
    <source>
        <dbReference type="Proteomes" id="UP000032417"/>
    </source>
</evidence>
<proteinExistence type="predicted"/>
<protein>
    <submittedName>
        <fullName evidence="2">Uncharacterized protein</fullName>
    </submittedName>
</protein>
<feature type="transmembrane region" description="Helical" evidence="1">
    <location>
        <begin position="63"/>
        <end position="80"/>
    </location>
</feature>
<dbReference type="Proteomes" id="UP000032417">
    <property type="component" value="Chromosome 1"/>
</dbReference>
<dbReference type="OrthoDB" id="1017059at2"/>
<dbReference type="AlphaFoldDB" id="A0A098C241"/>
<gene>
    <name evidence="2" type="ORF">ING2E5B_1252</name>
</gene>
<dbReference type="KEGG" id="pbt:ING2E5B_1252"/>
<organism evidence="2 3">
    <name type="scientific">Fermentimonas caenicola</name>
    <dbReference type="NCBI Taxonomy" id="1562970"/>
    <lineage>
        <taxon>Bacteria</taxon>
        <taxon>Pseudomonadati</taxon>
        <taxon>Bacteroidota</taxon>
        <taxon>Bacteroidia</taxon>
        <taxon>Bacteroidales</taxon>
        <taxon>Dysgonomonadaceae</taxon>
        <taxon>Fermentimonas</taxon>
    </lineage>
</organism>
<evidence type="ECO:0000313" key="2">
    <source>
        <dbReference type="EMBL" id="CEA16002.1"/>
    </source>
</evidence>
<feature type="transmembrane region" description="Helical" evidence="1">
    <location>
        <begin position="7"/>
        <end position="26"/>
    </location>
</feature>
<sequence>MKEFAKYIGVIVMLIGVAFLIVPFFMGTITNTNLIIGMALIINGMLGYIYTNNMKKGNVVSNILWAIFLFIVPFIIYFFAKKNAYSEEELAAYN</sequence>
<accession>A0A098C241</accession>
<keyword evidence="3" id="KW-1185">Reference proteome</keyword>
<keyword evidence="1" id="KW-0472">Membrane</keyword>
<keyword evidence="1" id="KW-0812">Transmembrane</keyword>
<dbReference type="HOGENOM" id="CLU_2383670_0_0_10"/>
<evidence type="ECO:0000256" key="1">
    <source>
        <dbReference type="SAM" id="Phobius"/>
    </source>
</evidence>
<name>A0A098C241_9BACT</name>
<keyword evidence="1" id="KW-1133">Transmembrane helix</keyword>
<dbReference type="EMBL" id="LN515532">
    <property type="protein sequence ID" value="CEA16002.1"/>
    <property type="molecule type" value="Genomic_DNA"/>
</dbReference>
<reference evidence="2 3" key="1">
    <citation type="submission" date="2014-08" db="EMBL/GenBank/DDBJ databases">
        <authorList>
            <person name="Wibberg D."/>
        </authorList>
    </citation>
    <scope>NUCLEOTIDE SEQUENCE [LARGE SCALE GENOMIC DNA]</scope>
    <source>
        <strain evidence="3">ING2-E5B</strain>
    </source>
</reference>